<dbReference type="InParanoid" id="A2ECF7"/>
<dbReference type="VEuPathDB" id="TrichDB:TVAGG3_0311640"/>
<accession>A2ECF7</accession>
<dbReference type="Gene3D" id="3.80.10.10">
    <property type="entry name" value="Ribonuclease Inhibitor"/>
    <property type="match status" value="3"/>
</dbReference>
<protein>
    <submittedName>
        <fullName evidence="1">Surface antigen BspA-like</fullName>
    </submittedName>
</protein>
<reference evidence="1" key="2">
    <citation type="journal article" date="2007" name="Science">
        <title>Draft genome sequence of the sexually transmitted pathogen Trichomonas vaginalis.</title>
        <authorList>
            <person name="Carlton J.M."/>
            <person name="Hirt R.P."/>
            <person name="Silva J.C."/>
            <person name="Delcher A.L."/>
            <person name="Schatz M."/>
            <person name="Zhao Q."/>
            <person name="Wortman J.R."/>
            <person name="Bidwell S.L."/>
            <person name="Alsmark U.C.M."/>
            <person name="Besteiro S."/>
            <person name="Sicheritz-Ponten T."/>
            <person name="Noel C.J."/>
            <person name="Dacks J.B."/>
            <person name="Foster P.G."/>
            <person name="Simillion C."/>
            <person name="Van de Peer Y."/>
            <person name="Miranda-Saavedra D."/>
            <person name="Barton G.J."/>
            <person name="Westrop G.D."/>
            <person name="Mueller S."/>
            <person name="Dessi D."/>
            <person name="Fiori P.L."/>
            <person name="Ren Q."/>
            <person name="Paulsen I."/>
            <person name="Zhang H."/>
            <person name="Bastida-Corcuera F.D."/>
            <person name="Simoes-Barbosa A."/>
            <person name="Brown M.T."/>
            <person name="Hayes R.D."/>
            <person name="Mukherjee M."/>
            <person name="Okumura C.Y."/>
            <person name="Schneider R."/>
            <person name="Smith A.J."/>
            <person name="Vanacova S."/>
            <person name="Villalvazo M."/>
            <person name="Haas B.J."/>
            <person name="Pertea M."/>
            <person name="Feldblyum T.V."/>
            <person name="Utterback T.R."/>
            <person name="Shu C.L."/>
            <person name="Osoegawa K."/>
            <person name="de Jong P.J."/>
            <person name="Hrdy I."/>
            <person name="Horvathova L."/>
            <person name="Zubacova Z."/>
            <person name="Dolezal P."/>
            <person name="Malik S.B."/>
            <person name="Logsdon J.M. Jr."/>
            <person name="Henze K."/>
            <person name="Gupta A."/>
            <person name="Wang C.C."/>
            <person name="Dunne R.L."/>
            <person name="Upcroft J.A."/>
            <person name="Upcroft P."/>
            <person name="White O."/>
            <person name="Salzberg S.L."/>
            <person name="Tang P."/>
            <person name="Chiu C.-H."/>
            <person name="Lee Y.-S."/>
            <person name="Embley T.M."/>
            <person name="Coombs G.H."/>
            <person name="Mottram J.C."/>
            <person name="Tachezy J."/>
            <person name="Fraser-Liggett C.M."/>
            <person name="Johnson P.J."/>
        </authorList>
    </citation>
    <scope>NUCLEOTIDE SEQUENCE [LARGE SCALE GENOMIC DNA]</scope>
    <source>
        <strain evidence="1">G3</strain>
    </source>
</reference>
<name>A2ECF7_TRIV3</name>
<dbReference type="PANTHER" id="PTHR45661:SF3">
    <property type="entry name" value="IG-LIKE DOMAIN-CONTAINING PROTEIN"/>
    <property type="match status" value="1"/>
</dbReference>
<dbReference type="OMA" id="ECINSEY"/>
<proteinExistence type="predicted"/>
<dbReference type="EMBL" id="DS113353">
    <property type="protein sequence ID" value="EAY09652.1"/>
    <property type="molecule type" value="Genomic_DNA"/>
</dbReference>
<evidence type="ECO:0000313" key="1">
    <source>
        <dbReference type="EMBL" id="EAY09652.1"/>
    </source>
</evidence>
<dbReference type="STRING" id="5722.A2ECF7"/>
<dbReference type="InterPro" id="IPR026906">
    <property type="entry name" value="LRR_5"/>
</dbReference>
<keyword evidence="2" id="KW-1185">Reference proteome</keyword>
<dbReference type="InterPro" id="IPR032675">
    <property type="entry name" value="LRR_dom_sf"/>
</dbReference>
<organism evidence="1 2">
    <name type="scientific">Trichomonas vaginalis (strain ATCC PRA-98 / G3)</name>
    <dbReference type="NCBI Taxonomy" id="412133"/>
    <lineage>
        <taxon>Eukaryota</taxon>
        <taxon>Metamonada</taxon>
        <taxon>Parabasalia</taxon>
        <taxon>Trichomonadida</taxon>
        <taxon>Trichomonadidae</taxon>
        <taxon>Trichomonas</taxon>
    </lineage>
</organism>
<dbReference type="AlphaFoldDB" id="A2ECF7"/>
<dbReference type="Proteomes" id="UP000001542">
    <property type="component" value="Unassembled WGS sequence"/>
</dbReference>
<evidence type="ECO:0000313" key="2">
    <source>
        <dbReference type="Proteomes" id="UP000001542"/>
    </source>
</evidence>
<reference evidence="1" key="1">
    <citation type="submission" date="2006-10" db="EMBL/GenBank/DDBJ databases">
        <authorList>
            <person name="Amadeo P."/>
            <person name="Zhao Q."/>
            <person name="Wortman J."/>
            <person name="Fraser-Liggett C."/>
            <person name="Carlton J."/>
        </authorList>
    </citation>
    <scope>NUCLEOTIDE SEQUENCE</scope>
    <source>
        <strain evidence="1">G3</strain>
    </source>
</reference>
<dbReference type="PANTHER" id="PTHR45661">
    <property type="entry name" value="SURFACE ANTIGEN"/>
    <property type="match status" value="1"/>
</dbReference>
<sequence>MYNKDKTRLIMCLKKSDTYNIPESVQYIKENAFKGNTILTKVVFQSNSNLKEIGKSAFEDCSLLSNINIPISTINFLDKAFSKCRAIKTVFFGNKLEKIEANCFYLCTSLQSISFNPCDKNASINANAFQGCSSITSLTLAEGIYSIDMYCFADCTKLESVNLPSSLVYIGIYAFANTAVETVTFAASSSMTNISQYSFSGMKKLRDIQNIPSTIVEIGSNAFELTMISSFTVPMSTVNLSDSVFRGCSSMTVFTIPSDCALQNIGYFIFDGCLSLQRIECINSEYFVVDNGGLFNKERTSLICFPPASPINFFSFSQNVRSIAPSAFYSCKNLQGVLIPDNSISSIGHSAFAHCTSLKYINIPLCVKTIESSVFIGCSNLRCGIIVQNTSVSFRQSLIESSFLSPTVLKDCALITCKNDFFKSLIPNSFLYVFIIM</sequence>
<gene>
    <name evidence="1" type="ORF">TVAG_060280</name>
</gene>
<dbReference type="VEuPathDB" id="TrichDB:TVAG_060280"/>
<dbReference type="Pfam" id="PF13306">
    <property type="entry name" value="LRR_5"/>
    <property type="match status" value="2"/>
</dbReference>
<dbReference type="SMR" id="A2ECF7"/>
<dbReference type="InterPro" id="IPR053139">
    <property type="entry name" value="Surface_bspA-like"/>
</dbReference>
<dbReference type="SUPFAM" id="SSF52058">
    <property type="entry name" value="L domain-like"/>
    <property type="match status" value="1"/>
</dbReference>
<dbReference type="KEGG" id="tva:4767575"/>
<dbReference type="RefSeq" id="XP_001321875.1">
    <property type="nucleotide sequence ID" value="XM_001321840.1"/>
</dbReference>